<feature type="region of interest" description="Disordered" evidence="1">
    <location>
        <begin position="29"/>
        <end position="56"/>
    </location>
</feature>
<keyword evidence="3" id="KW-1185">Reference proteome</keyword>
<dbReference type="RefSeq" id="WP_005832458.1">
    <property type="nucleotide sequence ID" value="NZ_BJOD01000009.1"/>
</dbReference>
<gene>
    <name evidence="2" type="ORF">BAG01nite_10590</name>
</gene>
<proteinExistence type="predicted"/>
<accession>A0ABQ0SM16</accession>
<reference evidence="2 3" key="1">
    <citation type="submission" date="2019-06" db="EMBL/GenBank/DDBJ databases">
        <title>Whole genome shotgun sequence of Brevibacillus agri NBRC 15538.</title>
        <authorList>
            <person name="Hosoyama A."/>
            <person name="Uohara A."/>
            <person name="Ohji S."/>
            <person name="Ichikawa N."/>
        </authorList>
    </citation>
    <scope>NUCLEOTIDE SEQUENCE [LARGE SCALE GENOMIC DNA]</scope>
    <source>
        <strain evidence="2 3">NBRC 15538</strain>
    </source>
</reference>
<evidence type="ECO:0000256" key="1">
    <source>
        <dbReference type="SAM" id="MobiDB-lite"/>
    </source>
</evidence>
<comment type="caution">
    <text evidence="2">The sequence shown here is derived from an EMBL/GenBank/DDBJ whole genome shotgun (WGS) entry which is preliminary data.</text>
</comment>
<protein>
    <submittedName>
        <fullName evidence="2">Uncharacterized protein</fullName>
    </submittedName>
</protein>
<organism evidence="2 3">
    <name type="scientific">Brevibacillus agri</name>
    <dbReference type="NCBI Taxonomy" id="51101"/>
    <lineage>
        <taxon>Bacteria</taxon>
        <taxon>Bacillati</taxon>
        <taxon>Bacillota</taxon>
        <taxon>Bacilli</taxon>
        <taxon>Bacillales</taxon>
        <taxon>Paenibacillaceae</taxon>
        <taxon>Brevibacillus</taxon>
    </lineage>
</organism>
<sequence>MRQSNKETFAQGLNRQFFSVDFHDDLAKESSRPNVEMSQDFFVGMRDLQQPRQKRK</sequence>
<evidence type="ECO:0000313" key="2">
    <source>
        <dbReference type="EMBL" id="GED24957.1"/>
    </source>
</evidence>
<evidence type="ECO:0000313" key="3">
    <source>
        <dbReference type="Proteomes" id="UP000317180"/>
    </source>
</evidence>
<dbReference type="Proteomes" id="UP000317180">
    <property type="component" value="Unassembled WGS sequence"/>
</dbReference>
<name>A0ABQ0SM16_9BACL</name>
<dbReference type="GeneID" id="82813865"/>
<dbReference type="EMBL" id="BJOD01000009">
    <property type="protein sequence ID" value="GED24957.1"/>
    <property type="molecule type" value="Genomic_DNA"/>
</dbReference>